<keyword evidence="3" id="KW-1185">Reference proteome</keyword>
<proteinExistence type="predicted"/>
<protein>
    <recommendedName>
        <fullName evidence="1">Mutator-like transposase domain-containing protein</fullName>
    </recommendedName>
</protein>
<gene>
    <name evidence="2" type="ORF">KUTeg_001286</name>
</gene>
<dbReference type="Proteomes" id="UP001217089">
    <property type="component" value="Unassembled WGS sequence"/>
</dbReference>
<comment type="caution">
    <text evidence="2">The sequence shown here is derived from an EMBL/GenBank/DDBJ whole genome shotgun (WGS) entry which is preliminary data.</text>
</comment>
<reference evidence="2 3" key="1">
    <citation type="submission" date="2022-12" db="EMBL/GenBank/DDBJ databases">
        <title>Chromosome-level genome of Tegillarca granosa.</title>
        <authorList>
            <person name="Kim J."/>
        </authorList>
    </citation>
    <scope>NUCLEOTIDE SEQUENCE [LARGE SCALE GENOMIC DNA]</scope>
    <source>
        <strain evidence="2">Teg-2019</strain>
        <tissue evidence="2">Adductor muscle</tissue>
    </source>
</reference>
<evidence type="ECO:0000313" key="3">
    <source>
        <dbReference type="Proteomes" id="UP001217089"/>
    </source>
</evidence>
<organism evidence="2 3">
    <name type="scientific">Tegillarca granosa</name>
    <name type="common">Malaysian cockle</name>
    <name type="synonym">Anadara granosa</name>
    <dbReference type="NCBI Taxonomy" id="220873"/>
    <lineage>
        <taxon>Eukaryota</taxon>
        <taxon>Metazoa</taxon>
        <taxon>Spiralia</taxon>
        <taxon>Lophotrochozoa</taxon>
        <taxon>Mollusca</taxon>
        <taxon>Bivalvia</taxon>
        <taxon>Autobranchia</taxon>
        <taxon>Pteriomorphia</taxon>
        <taxon>Arcoida</taxon>
        <taxon>Arcoidea</taxon>
        <taxon>Arcidae</taxon>
        <taxon>Tegillarca</taxon>
    </lineage>
</organism>
<evidence type="ECO:0000259" key="1">
    <source>
        <dbReference type="Pfam" id="PF20700"/>
    </source>
</evidence>
<dbReference type="Pfam" id="PF20700">
    <property type="entry name" value="Mutator"/>
    <property type="match status" value="1"/>
</dbReference>
<accession>A0ABQ9FYG3</accession>
<sequence length="257" mass="29122">MTTMTIKGILTAGMCTQCEMTMYTNSHPMKNKKIAGKAILICQKEPENVKSHGFRGGQQKKYGMKNQSLGTIVPTKKEYVRLDKETYNAVQKSDICGDFDGKKGPHSASASDTGFLRPKESPILEVDIGMEQDPVCGSEGQSYRVLHVRKLEEFWNKTFREHQLQSPSCKGYLKLDMSKEVQWGVGWKEAVHCASCTCKSKLFKLYEEIPTFNRGQKIATYNDYINRQLAQQQSDAYSSVLTFHHQVTADLNIIQIF</sequence>
<name>A0ABQ9FYG3_TEGGR</name>
<feature type="domain" description="Mutator-like transposase" evidence="1">
    <location>
        <begin position="143"/>
        <end position="225"/>
    </location>
</feature>
<evidence type="ECO:0000313" key="2">
    <source>
        <dbReference type="EMBL" id="KAJ8321161.1"/>
    </source>
</evidence>
<dbReference type="InterPro" id="IPR049012">
    <property type="entry name" value="Mutator_transp_dom"/>
</dbReference>
<dbReference type="EMBL" id="JARBDR010000135">
    <property type="protein sequence ID" value="KAJ8321161.1"/>
    <property type="molecule type" value="Genomic_DNA"/>
</dbReference>